<feature type="signal peptide" evidence="1">
    <location>
        <begin position="1"/>
        <end position="22"/>
    </location>
</feature>
<evidence type="ECO:0000313" key="3">
    <source>
        <dbReference type="Proteomes" id="UP000628669"/>
    </source>
</evidence>
<organism evidence="2 3">
    <name type="scientific">Chryseobacterium paridis</name>
    <dbReference type="NCBI Taxonomy" id="2800328"/>
    <lineage>
        <taxon>Bacteria</taxon>
        <taxon>Pseudomonadati</taxon>
        <taxon>Bacteroidota</taxon>
        <taxon>Flavobacteriia</taxon>
        <taxon>Flavobacteriales</taxon>
        <taxon>Weeksellaceae</taxon>
        <taxon>Chryseobacterium group</taxon>
        <taxon>Chryseobacterium</taxon>
    </lineage>
</organism>
<protein>
    <recommendedName>
        <fullName evidence="4">Glycine zipper family protein</fullName>
    </recommendedName>
</protein>
<comment type="caution">
    <text evidence="2">The sequence shown here is derived from an EMBL/GenBank/DDBJ whole genome shotgun (WGS) entry which is preliminary data.</text>
</comment>
<evidence type="ECO:0000313" key="2">
    <source>
        <dbReference type="EMBL" id="MBK1894733.1"/>
    </source>
</evidence>
<accession>A0ABS1FQQ3</accession>
<dbReference type="PROSITE" id="PS51257">
    <property type="entry name" value="PROKAR_LIPOPROTEIN"/>
    <property type="match status" value="1"/>
</dbReference>
<keyword evidence="1" id="KW-0732">Signal</keyword>
<evidence type="ECO:0000256" key="1">
    <source>
        <dbReference type="SAM" id="SignalP"/>
    </source>
</evidence>
<dbReference type="RefSeq" id="WP_200242649.1">
    <property type="nucleotide sequence ID" value="NZ_JAENHK010000001.1"/>
</dbReference>
<dbReference type="EMBL" id="JAENHK010000001">
    <property type="protein sequence ID" value="MBK1894733.1"/>
    <property type="molecule type" value="Genomic_DNA"/>
</dbReference>
<dbReference type="Proteomes" id="UP000628669">
    <property type="component" value="Unassembled WGS sequence"/>
</dbReference>
<feature type="chain" id="PRO_5045245055" description="Glycine zipper family protein" evidence="1">
    <location>
        <begin position="23"/>
        <end position="260"/>
    </location>
</feature>
<proteinExistence type="predicted"/>
<reference evidence="3" key="1">
    <citation type="submission" date="2021-01" db="EMBL/GenBank/DDBJ databases">
        <title>Genome public.</title>
        <authorList>
            <person name="Liu C."/>
            <person name="Sun Q."/>
        </authorList>
    </citation>
    <scope>NUCLEOTIDE SEQUENCE [LARGE SCALE GENOMIC DNA]</scope>
    <source>
        <strain evidence="3">YIM B02567</strain>
    </source>
</reference>
<name>A0ABS1FQQ3_9FLAO</name>
<evidence type="ECO:0008006" key="4">
    <source>
        <dbReference type="Google" id="ProtNLM"/>
    </source>
</evidence>
<gene>
    <name evidence="2" type="ORF">JHL15_03055</name>
</gene>
<keyword evidence="3" id="KW-1185">Reference proteome</keyword>
<sequence length="260" mass="28173">MKKLKTNLFFLFIISMFFFSCSRDDVNQADQTENKTISSSTAKYVVNNANPYSNIGTLHNEFMLQMHNNSTINSQNDIYNAGVAFAQQNGYNTNLYNVGQMKAAINDAMNTSFTKAKIDQLGAQYGFSGAYKNELYQLANFFNATNYTDTDQILNDLANLEIRYINAQLPTAEKNQLLVVIAIARASMSYWIAYYPTDTQNSGVTKASWWGRIFGGAVADAFGALAGGAIGFAAGGVGAVVGAIIGGACASGGIQFAIEY</sequence>